<organism evidence="1 2">
    <name type="scientific">Choiromyces venosus 120613-1</name>
    <dbReference type="NCBI Taxonomy" id="1336337"/>
    <lineage>
        <taxon>Eukaryota</taxon>
        <taxon>Fungi</taxon>
        <taxon>Dikarya</taxon>
        <taxon>Ascomycota</taxon>
        <taxon>Pezizomycotina</taxon>
        <taxon>Pezizomycetes</taxon>
        <taxon>Pezizales</taxon>
        <taxon>Tuberaceae</taxon>
        <taxon>Choiromyces</taxon>
    </lineage>
</organism>
<keyword evidence="2" id="KW-1185">Reference proteome</keyword>
<proteinExistence type="predicted"/>
<protein>
    <submittedName>
        <fullName evidence="1">Uncharacterized protein</fullName>
    </submittedName>
</protein>
<evidence type="ECO:0000313" key="1">
    <source>
        <dbReference type="EMBL" id="RPA97932.1"/>
    </source>
</evidence>
<dbReference type="EMBL" id="ML120400">
    <property type="protein sequence ID" value="RPA97932.1"/>
    <property type="molecule type" value="Genomic_DNA"/>
</dbReference>
<feature type="non-terminal residue" evidence="1">
    <location>
        <position position="52"/>
    </location>
</feature>
<gene>
    <name evidence="1" type="ORF">L873DRAFT_1809041</name>
</gene>
<sequence length="52" mass="5787">MTIGVMNSYDSPSNKSMSSQFCLRYQSTSRVSTMHHQLLHLLLSASAFPGHT</sequence>
<dbReference type="Proteomes" id="UP000276215">
    <property type="component" value="Unassembled WGS sequence"/>
</dbReference>
<reference evidence="1 2" key="1">
    <citation type="journal article" date="2018" name="Nat. Ecol. Evol.">
        <title>Pezizomycetes genomes reveal the molecular basis of ectomycorrhizal truffle lifestyle.</title>
        <authorList>
            <person name="Murat C."/>
            <person name="Payen T."/>
            <person name="Noel B."/>
            <person name="Kuo A."/>
            <person name="Morin E."/>
            <person name="Chen J."/>
            <person name="Kohler A."/>
            <person name="Krizsan K."/>
            <person name="Balestrini R."/>
            <person name="Da Silva C."/>
            <person name="Montanini B."/>
            <person name="Hainaut M."/>
            <person name="Levati E."/>
            <person name="Barry K.W."/>
            <person name="Belfiori B."/>
            <person name="Cichocki N."/>
            <person name="Clum A."/>
            <person name="Dockter R.B."/>
            <person name="Fauchery L."/>
            <person name="Guy J."/>
            <person name="Iotti M."/>
            <person name="Le Tacon F."/>
            <person name="Lindquist E.A."/>
            <person name="Lipzen A."/>
            <person name="Malagnac F."/>
            <person name="Mello A."/>
            <person name="Molinier V."/>
            <person name="Miyauchi S."/>
            <person name="Poulain J."/>
            <person name="Riccioni C."/>
            <person name="Rubini A."/>
            <person name="Sitrit Y."/>
            <person name="Splivallo R."/>
            <person name="Traeger S."/>
            <person name="Wang M."/>
            <person name="Zifcakova L."/>
            <person name="Wipf D."/>
            <person name="Zambonelli A."/>
            <person name="Paolocci F."/>
            <person name="Nowrousian M."/>
            <person name="Ottonello S."/>
            <person name="Baldrian P."/>
            <person name="Spatafora J.W."/>
            <person name="Henrissat B."/>
            <person name="Nagy L.G."/>
            <person name="Aury J.M."/>
            <person name="Wincker P."/>
            <person name="Grigoriev I.V."/>
            <person name="Bonfante P."/>
            <person name="Martin F.M."/>
        </authorList>
    </citation>
    <scope>NUCLEOTIDE SEQUENCE [LARGE SCALE GENOMIC DNA]</scope>
    <source>
        <strain evidence="1 2">120613-1</strain>
    </source>
</reference>
<dbReference type="AlphaFoldDB" id="A0A3N4JI42"/>
<accession>A0A3N4JI42</accession>
<evidence type="ECO:0000313" key="2">
    <source>
        <dbReference type="Proteomes" id="UP000276215"/>
    </source>
</evidence>
<name>A0A3N4JI42_9PEZI</name>